<reference evidence="2" key="1">
    <citation type="journal article" date="2023" name="Mol. Phylogenet. Evol.">
        <title>Genome-scale phylogeny and comparative genomics of the fungal order Sordariales.</title>
        <authorList>
            <person name="Hensen N."/>
            <person name="Bonometti L."/>
            <person name="Westerberg I."/>
            <person name="Brannstrom I.O."/>
            <person name="Guillou S."/>
            <person name="Cros-Aarteil S."/>
            <person name="Calhoun S."/>
            <person name="Haridas S."/>
            <person name="Kuo A."/>
            <person name="Mondo S."/>
            <person name="Pangilinan J."/>
            <person name="Riley R."/>
            <person name="LaButti K."/>
            <person name="Andreopoulos B."/>
            <person name="Lipzen A."/>
            <person name="Chen C."/>
            <person name="Yan M."/>
            <person name="Daum C."/>
            <person name="Ng V."/>
            <person name="Clum A."/>
            <person name="Steindorff A."/>
            <person name="Ohm R.A."/>
            <person name="Martin F."/>
            <person name="Silar P."/>
            <person name="Natvig D.O."/>
            <person name="Lalanne C."/>
            <person name="Gautier V."/>
            <person name="Ament-Velasquez S.L."/>
            <person name="Kruys A."/>
            <person name="Hutchinson M.I."/>
            <person name="Powell A.J."/>
            <person name="Barry K."/>
            <person name="Miller A.N."/>
            <person name="Grigoriev I.V."/>
            <person name="Debuchy R."/>
            <person name="Gladieux P."/>
            <person name="Hiltunen Thoren M."/>
            <person name="Johannesson H."/>
        </authorList>
    </citation>
    <scope>NUCLEOTIDE SEQUENCE</scope>
    <source>
        <strain evidence="2">CBS 990.96</strain>
    </source>
</reference>
<proteinExistence type="predicted"/>
<dbReference type="Proteomes" id="UP001301958">
    <property type="component" value="Unassembled WGS sequence"/>
</dbReference>
<evidence type="ECO:0000313" key="3">
    <source>
        <dbReference type="Proteomes" id="UP001301958"/>
    </source>
</evidence>
<comment type="caution">
    <text evidence="2">The sequence shown here is derived from an EMBL/GenBank/DDBJ whole genome shotgun (WGS) entry which is preliminary data.</text>
</comment>
<dbReference type="AlphaFoldDB" id="A0AAN6YL24"/>
<evidence type="ECO:0000313" key="2">
    <source>
        <dbReference type="EMBL" id="KAK4220691.1"/>
    </source>
</evidence>
<keyword evidence="3" id="KW-1185">Reference proteome</keyword>
<feature type="region of interest" description="Disordered" evidence="1">
    <location>
        <begin position="80"/>
        <end position="100"/>
    </location>
</feature>
<reference evidence="2" key="2">
    <citation type="submission" date="2023-05" db="EMBL/GenBank/DDBJ databases">
        <authorList>
            <consortium name="Lawrence Berkeley National Laboratory"/>
            <person name="Steindorff A."/>
            <person name="Hensen N."/>
            <person name="Bonometti L."/>
            <person name="Westerberg I."/>
            <person name="Brannstrom I.O."/>
            <person name="Guillou S."/>
            <person name="Cros-Aarteil S."/>
            <person name="Calhoun S."/>
            <person name="Haridas S."/>
            <person name="Kuo A."/>
            <person name="Mondo S."/>
            <person name="Pangilinan J."/>
            <person name="Riley R."/>
            <person name="Labutti K."/>
            <person name="Andreopoulos B."/>
            <person name="Lipzen A."/>
            <person name="Chen C."/>
            <person name="Yanf M."/>
            <person name="Daum C."/>
            <person name="Ng V."/>
            <person name="Clum A."/>
            <person name="Ohm R."/>
            <person name="Martin F."/>
            <person name="Silar P."/>
            <person name="Natvig D."/>
            <person name="Lalanne C."/>
            <person name="Gautier V."/>
            <person name="Ament-Velasquez S.L."/>
            <person name="Kruys A."/>
            <person name="Hutchinson M.I."/>
            <person name="Powell A.J."/>
            <person name="Barry K."/>
            <person name="Miller A.N."/>
            <person name="Grigoriev I.V."/>
            <person name="Debuchy R."/>
            <person name="Gladieux P."/>
            <person name="Thoren M.H."/>
            <person name="Johannesson H."/>
        </authorList>
    </citation>
    <scope>NUCLEOTIDE SEQUENCE</scope>
    <source>
        <strain evidence="2">CBS 990.96</strain>
    </source>
</reference>
<gene>
    <name evidence="2" type="ORF">QBC38DRAFT_349925</name>
</gene>
<name>A0AAN6YL24_9PEZI</name>
<sequence>QWLHLRAYAWGGHISFDDDSKYQGLTSQMPPNLVLGTSETNSVMVRYEKAWQNLFSFEHELQVALGQEKDSMPSGHLWIRTNPVKPPAPANTISTEDPEDDMLRSSLWDSIDKIEIDEYHNNAAADSDEQFTIEDNTITDEMRKLTKEYRWIAHSIVYHVKMTTPSLVLGNKPEDLQLLIKFYPFRRAFFHRAESALDNLLFGELKRLAK</sequence>
<feature type="non-terminal residue" evidence="2">
    <location>
        <position position="1"/>
    </location>
</feature>
<dbReference type="EMBL" id="MU865665">
    <property type="protein sequence ID" value="KAK4220691.1"/>
    <property type="molecule type" value="Genomic_DNA"/>
</dbReference>
<evidence type="ECO:0000256" key="1">
    <source>
        <dbReference type="SAM" id="MobiDB-lite"/>
    </source>
</evidence>
<accession>A0AAN6YL24</accession>
<feature type="non-terminal residue" evidence="2">
    <location>
        <position position="210"/>
    </location>
</feature>
<organism evidence="2 3">
    <name type="scientific">Podospora fimiseda</name>
    <dbReference type="NCBI Taxonomy" id="252190"/>
    <lineage>
        <taxon>Eukaryota</taxon>
        <taxon>Fungi</taxon>
        <taxon>Dikarya</taxon>
        <taxon>Ascomycota</taxon>
        <taxon>Pezizomycotina</taxon>
        <taxon>Sordariomycetes</taxon>
        <taxon>Sordariomycetidae</taxon>
        <taxon>Sordariales</taxon>
        <taxon>Podosporaceae</taxon>
        <taxon>Podospora</taxon>
    </lineage>
</organism>
<protein>
    <submittedName>
        <fullName evidence="2">Uncharacterized protein</fullName>
    </submittedName>
</protein>